<keyword evidence="1 6" id="KW-0963">Cytoplasm</keyword>
<comment type="function">
    <text evidence="6">Specifically methylates the adenine in position 37 of tRNA(1)(Val) (anticodon cmo5UAC).</text>
</comment>
<evidence type="ECO:0000256" key="6">
    <source>
        <dbReference type="HAMAP-Rule" id="MF_01872"/>
    </source>
</evidence>
<dbReference type="GO" id="GO:0008033">
    <property type="term" value="P:tRNA processing"/>
    <property type="evidence" value="ECO:0007669"/>
    <property type="project" value="UniProtKB-UniRule"/>
</dbReference>
<accession>A0A368LL02</accession>
<comment type="caution">
    <text evidence="8">The sequence shown here is derived from an EMBL/GenBank/DDBJ whole genome shotgun (WGS) entry which is preliminary data.</text>
</comment>
<dbReference type="OrthoDB" id="5383291at2"/>
<dbReference type="GO" id="GO:0032259">
    <property type="term" value="P:methylation"/>
    <property type="evidence" value="ECO:0007669"/>
    <property type="project" value="UniProtKB-KW"/>
</dbReference>
<dbReference type="SUPFAM" id="SSF53335">
    <property type="entry name" value="S-adenosyl-L-methionine-dependent methyltransferases"/>
    <property type="match status" value="1"/>
</dbReference>
<dbReference type="GO" id="GO:0005737">
    <property type="term" value="C:cytoplasm"/>
    <property type="evidence" value="ECO:0007669"/>
    <property type="project" value="UniProtKB-SubCell"/>
</dbReference>
<keyword evidence="5 6" id="KW-0819">tRNA processing</keyword>
<dbReference type="GeneID" id="303187766"/>
<dbReference type="AlphaFoldDB" id="A0A368LL02"/>
<dbReference type="GO" id="GO:0016430">
    <property type="term" value="F:tRNA (adenine-N6)-methyltransferase activity"/>
    <property type="evidence" value="ECO:0007669"/>
    <property type="project" value="UniProtKB-UniRule"/>
</dbReference>
<dbReference type="PROSITE" id="PS00092">
    <property type="entry name" value="N6_MTASE"/>
    <property type="match status" value="1"/>
</dbReference>
<dbReference type="PANTHER" id="PTHR47739">
    <property type="entry name" value="TRNA1(VAL) (ADENINE(37)-N6)-METHYLTRANSFERASE"/>
    <property type="match status" value="1"/>
</dbReference>
<comment type="catalytic activity">
    <reaction evidence="6">
        <text>adenosine(37) in tRNA1(Val) + S-adenosyl-L-methionine = N(6)-methyladenosine(37) in tRNA1(Val) + S-adenosyl-L-homocysteine + H(+)</text>
        <dbReference type="Rhea" id="RHEA:43160"/>
        <dbReference type="Rhea" id="RHEA-COMP:10369"/>
        <dbReference type="Rhea" id="RHEA-COMP:10370"/>
        <dbReference type="ChEBI" id="CHEBI:15378"/>
        <dbReference type="ChEBI" id="CHEBI:57856"/>
        <dbReference type="ChEBI" id="CHEBI:59789"/>
        <dbReference type="ChEBI" id="CHEBI:74411"/>
        <dbReference type="ChEBI" id="CHEBI:74449"/>
        <dbReference type="EC" id="2.1.1.223"/>
    </reaction>
</comment>
<dbReference type="InterPro" id="IPR050210">
    <property type="entry name" value="tRNA_Adenine-N(6)_MTase"/>
</dbReference>
<feature type="domain" description="Methyltransferase small" evidence="7">
    <location>
        <begin position="36"/>
        <end position="123"/>
    </location>
</feature>
<evidence type="ECO:0000256" key="1">
    <source>
        <dbReference type="ARBA" id="ARBA00022490"/>
    </source>
</evidence>
<evidence type="ECO:0000256" key="3">
    <source>
        <dbReference type="ARBA" id="ARBA00022679"/>
    </source>
</evidence>
<sequence length="235" mass="26281">MNKIKDFHLKQFSIIGGHSGMAVSTDAILLGAWANLLSANTILDIGTGTGLLALMSAQRNQTSIIQAIDIDSDAINSAKINVKNSPWADRITVEKNDVTQQKNDKQYDHIICNPPYFNSGEVSQWQARANARHTLTLGHNQLLTACQSLLSAQGEASFILPKEEGRTFIERAKSLGWFVSRLCEINTTVNKQSYRMLIALTRYPVNTEHTQLTIHQDGHYSQAFIELTQDFYLKM</sequence>
<dbReference type="InterPro" id="IPR007848">
    <property type="entry name" value="Small_mtfrase_dom"/>
</dbReference>
<dbReference type="InterPro" id="IPR022882">
    <property type="entry name" value="tRNA_adenine-N6_MeTrfase"/>
</dbReference>
<comment type="subcellular location">
    <subcellularLocation>
        <location evidence="6">Cytoplasm</location>
    </subcellularLocation>
</comment>
<dbReference type="GO" id="GO:0003676">
    <property type="term" value="F:nucleic acid binding"/>
    <property type="evidence" value="ECO:0007669"/>
    <property type="project" value="InterPro"/>
</dbReference>
<dbReference type="EC" id="2.1.1.223" evidence="6"/>
<dbReference type="PANTHER" id="PTHR47739:SF1">
    <property type="entry name" value="TRNA1(VAL) (ADENINE(37)-N6)-METHYLTRANSFERASE"/>
    <property type="match status" value="1"/>
</dbReference>
<dbReference type="RefSeq" id="WP_086961795.1">
    <property type="nucleotide sequence ID" value="NZ_AP018680.1"/>
</dbReference>
<evidence type="ECO:0000313" key="9">
    <source>
        <dbReference type="Proteomes" id="UP000252479"/>
    </source>
</evidence>
<gene>
    <name evidence="8" type="ORF">CIK83_02495</name>
</gene>
<dbReference type="InterPro" id="IPR029063">
    <property type="entry name" value="SAM-dependent_MTases_sf"/>
</dbReference>
<dbReference type="Gene3D" id="3.40.50.150">
    <property type="entry name" value="Vaccinia Virus protein VP39"/>
    <property type="match status" value="1"/>
</dbReference>
<protein>
    <recommendedName>
        <fullName evidence="6">tRNA1(Val) (adenine(37)-N6)-methyltransferase</fullName>
        <ecNumber evidence="6">2.1.1.223</ecNumber>
    </recommendedName>
    <alternativeName>
        <fullName evidence="6">tRNA m6A37 methyltransferase</fullName>
    </alternativeName>
</protein>
<evidence type="ECO:0000256" key="2">
    <source>
        <dbReference type="ARBA" id="ARBA00022603"/>
    </source>
</evidence>
<evidence type="ECO:0000256" key="5">
    <source>
        <dbReference type="ARBA" id="ARBA00022694"/>
    </source>
</evidence>
<keyword evidence="9" id="KW-1185">Reference proteome</keyword>
<evidence type="ECO:0000313" key="8">
    <source>
        <dbReference type="EMBL" id="RCS72574.1"/>
    </source>
</evidence>
<keyword evidence="3 6" id="KW-0808">Transferase</keyword>
<comment type="similarity">
    <text evidence="6">Belongs to the methyltransferase superfamily. tRNA (adenine-N(6)-)-methyltransferase family.</text>
</comment>
<evidence type="ECO:0000256" key="4">
    <source>
        <dbReference type="ARBA" id="ARBA00022691"/>
    </source>
</evidence>
<evidence type="ECO:0000259" key="7">
    <source>
        <dbReference type="Pfam" id="PF05175"/>
    </source>
</evidence>
<proteinExistence type="inferred from homology"/>
<dbReference type="HAMAP" id="MF_01872">
    <property type="entry name" value="tRNA_methyltr_YfiC"/>
    <property type="match status" value="1"/>
</dbReference>
<dbReference type="Proteomes" id="UP000252479">
    <property type="component" value="Unassembled WGS sequence"/>
</dbReference>
<dbReference type="EMBL" id="QPGL01000001">
    <property type="protein sequence ID" value="RCS72574.1"/>
    <property type="molecule type" value="Genomic_DNA"/>
</dbReference>
<dbReference type="CDD" id="cd02440">
    <property type="entry name" value="AdoMet_MTases"/>
    <property type="match status" value="1"/>
</dbReference>
<dbReference type="InterPro" id="IPR002052">
    <property type="entry name" value="DNA_methylase_N6_adenine_CS"/>
</dbReference>
<dbReference type="Pfam" id="PF05175">
    <property type="entry name" value="MTS"/>
    <property type="match status" value="1"/>
</dbReference>
<name>A0A368LL02_9VIBR</name>
<keyword evidence="2 6" id="KW-0489">Methyltransferase</keyword>
<keyword evidence="4 6" id="KW-0949">S-adenosyl-L-methionine</keyword>
<reference evidence="8 9" key="1">
    <citation type="journal article" date="2017" name="Elife">
        <title>Extensive horizontal gene transfer in cheese-associated bacteria.</title>
        <authorList>
            <person name="Bonham K.S."/>
            <person name="Wolfe B.E."/>
            <person name="Dutton R.J."/>
        </authorList>
    </citation>
    <scope>NUCLEOTIDE SEQUENCE [LARGE SCALE GENOMIC DNA]</scope>
    <source>
        <strain evidence="8 9">JB196</strain>
    </source>
</reference>
<organism evidence="8 9">
    <name type="scientific">Vibrio casei</name>
    <dbReference type="NCBI Taxonomy" id="673372"/>
    <lineage>
        <taxon>Bacteria</taxon>
        <taxon>Pseudomonadati</taxon>
        <taxon>Pseudomonadota</taxon>
        <taxon>Gammaproteobacteria</taxon>
        <taxon>Vibrionales</taxon>
        <taxon>Vibrionaceae</taxon>
        <taxon>Vibrio</taxon>
    </lineage>
</organism>